<keyword evidence="2" id="KW-1185">Reference proteome</keyword>
<reference evidence="1" key="1">
    <citation type="submission" date="2021-06" db="EMBL/GenBank/DDBJ databases">
        <authorList>
            <person name="Kallberg Y."/>
            <person name="Tangrot J."/>
            <person name="Rosling A."/>
        </authorList>
    </citation>
    <scope>NUCLEOTIDE SEQUENCE</scope>
    <source>
        <strain evidence="1">CL356</strain>
    </source>
</reference>
<proteinExistence type="predicted"/>
<organism evidence="1 2">
    <name type="scientific">Acaulospora colombiana</name>
    <dbReference type="NCBI Taxonomy" id="27376"/>
    <lineage>
        <taxon>Eukaryota</taxon>
        <taxon>Fungi</taxon>
        <taxon>Fungi incertae sedis</taxon>
        <taxon>Mucoromycota</taxon>
        <taxon>Glomeromycotina</taxon>
        <taxon>Glomeromycetes</taxon>
        <taxon>Diversisporales</taxon>
        <taxon>Acaulosporaceae</taxon>
        <taxon>Acaulospora</taxon>
    </lineage>
</organism>
<dbReference type="EMBL" id="CAJVPT010004420">
    <property type="protein sequence ID" value="CAG8508128.1"/>
    <property type="molecule type" value="Genomic_DNA"/>
</dbReference>
<evidence type="ECO:0000313" key="2">
    <source>
        <dbReference type="Proteomes" id="UP000789525"/>
    </source>
</evidence>
<gene>
    <name evidence="1" type="ORF">ACOLOM_LOCUS3099</name>
</gene>
<evidence type="ECO:0000313" key="1">
    <source>
        <dbReference type="EMBL" id="CAG8508128.1"/>
    </source>
</evidence>
<sequence length="1360" mass="153770">MENLEIDLESVRQNYRAALQELTFNSKPIINNLTIIAEENIPAARAIVQAIEDQIRASGPTGEPVYSAEVTDQIERALMKQQMRYQSRGSIDGGRSHIHINPNFLSGAIVSEFYIKSTQNQPHQQVSQVQPVQQTTNQWIDNPRYNKSEMSTFSGSPNRQGYYNSQQAPTPPLLQQNQAFVPPPDQQRLLQECQQLILQRQQYALQNPGDLHNQSQLGNLQQLSEAIQKAPLTTDQFQQVRQLFATQLSIPSTTTTQTSTGILPPSSFPIAASSVPIHAPISTPVSVAPVPVTTPSIQSHTSLVPDPNTLVKNLMEFGLLGNSNIISNLPGGIGTANVGGFNFGGNTPTPPQSGSVADVPTTVMHVNDLEKIQLTSNDIQRKREGAIAILYDAFPLQCKQCGFRYARDEEGKAKMDSHLDWHFRQNRRMKEKAKKTQSRSWFVSEEDWIHSREAETKNSQSPAFFDFDNTNVTKNVSSVAQPKKDEVINESTVIVPLDPEKASKPCPICQEKFQFFWNDSDEEWLFRNAVEVEGIIYHATCHADALKNQESVQEGGEDPHKDSKKIDEQIKSMTHDISRSQMKETVDDKLSVKDHCVQTKFQLTLYRSREPIKELINEVHNNMLNTEPKIPPRMPNNEARPSRQESMPPYRRHMRSVAELENFKELSNSLARICGNNVRKEICSRTFTTLLTRILTDKGTHETVKNRILDLIQEWTIEFRSDPTLSLMEETFNNLRAQNFQFPSPEKPKKEQSEIEIEKRRRQEEEQIQLALKLSLESSEKKSPQRANVTPTKSTTPQSSQQITQEREFSHLNVSRVKALYDFTPSESGELGFSRGDVITVLDSVYKHWWRGELRGQTGIFPVNYVEKLMDPTPEEIAKEADMEASVFSESRSIDQLLEMLAGLDPQRDSVTENETIQARNFYNLYNSTLPVRPKLMKLIEKYSQKKDDLIALHKKFIQATTTYDRLMSESLRKYDPTYLDSPSQYYQNSSPINSQMAASDSGMPPNTFGAQPYAQQNPAFIPGYVDSNPAYYQQQPPPSNLYNVPPHVDAATGQQNIYPAQQPSLQAQYQPDNVSPPTQYLPTIQQSQYIPQVLPGGLGQQNNYQTQQKQQYMSPAAQEVPVGQQMGYPNQQPTQYQAQISSSQESHVPAVSAQQQKQQYNPPAQQDQTTQPNTFSEQQAQQNQFTPKISQDSSSQYPQQDLANAYAQTPYANVDNQDRATLQQPNYAAPQQPIYPNSTPFPDTSAYRQTSSPSNSEVPNSPSANYSYNNPVTQPNNVPYNLNVDPNNAQYLNQQQPQSLHQLAQAYVPQPYTQQPPPQQPLNQPPSQQRNQGYDYAYYSQQGQPQGAQPGYPLNNQYS</sequence>
<protein>
    <submittedName>
        <fullName evidence="1">13410_t:CDS:1</fullName>
    </submittedName>
</protein>
<name>A0ACA9L6U5_9GLOM</name>
<comment type="caution">
    <text evidence="1">The sequence shown here is derived from an EMBL/GenBank/DDBJ whole genome shotgun (WGS) entry which is preliminary data.</text>
</comment>
<dbReference type="Proteomes" id="UP000789525">
    <property type="component" value="Unassembled WGS sequence"/>
</dbReference>
<accession>A0ACA9L6U5</accession>